<evidence type="ECO:0000313" key="3">
    <source>
        <dbReference type="Proteomes" id="UP000664277"/>
    </source>
</evidence>
<feature type="region of interest" description="Disordered" evidence="1">
    <location>
        <begin position="631"/>
        <end position="650"/>
    </location>
</feature>
<feature type="region of interest" description="Disordered" evidence="1">
    <location>
        <begin position="1"/>
        <end position="59"/>
    </location>
</feature>
<dbReference type="Proteomes" id="UP000664277">
    <property type="component" value="Unassembled WGS sequence"/>
</dbReference>
<name>A0A8J7TL14_9BACT</name>
<sequence>MKEAHEENLNSKSASGNSASGNSADNVSLSKNKEKKESPKDPGLEADPNKVAGEAQKAAVDPVSKLFKLDEVGKVFAVSKGMETFGRLRNDLLNGLVKREVASELVSSISLDLSKKYMQGRLLAEQLEKGGQPAKPLSRDEHAALAVYRKIKDELPAKFPFYDAAVLKKDLDAGIALKLNKSKSELPKNAFSKPDSTKDSGESRVKSNTKNDVSANSSTKSRPETETKAGSKSNSLPHAATEPKAQTDKSNQKERTLAALDGSAPGYLSAESPKIKVEKANPTSQSKSTIDRAEEPLRREHLLGQEADTEAGKTKEIVQKSQLNALTSHISKDNLDEKLQNLHQDKERRQEPENHRKQDSVKKHDREHDREYIERKALDHNILEPKRPAIKEESNLKAVGLNRSENQDVLSLSQKEESIFVGLDIFLHKIARSSLANLVFHRSAEITLDRIGEVLSIPIFLAISQKRPLSITNAPDRSVKTLILFPVNLPIVDIAAKPASAKALETAKKVRDRVLSLPFTEQWQQESGLICNTAYRTTAKISTVIDKLSHLENTKTHSQMEGPRSDRDVKAAVSNPASISGSNSINISGSTSGKTSEKGSDVGLDENSEKQPNLGVEAAYAGRQSNDLEAEHPDKIDWPEPAPDGGDELSAPGSEMVFAAIIALAAVARTRQENLTSFGEDHAIGVGGQVLHRPKLLIAKDDTLASIAERLFHDRSLAHLIADLNTKVSDQFILSGNRIIRLKVRQEIQLPVYTDIVTFKKERANSALYSAPLVTIVEDTEISKEALREAFSPFVKSLL</sequence>
<feature type="compositionally biased region" description="Low complexity" evidence="1">
    <location>
        <begin position="10"/>
        <end position="28"/>
    </location>
</feature>
<proteinExistence type="predicted"/>
<feature type="compositionally biased region" description="Basic and acidic residues" evidence="1">
    <location>
        <begin position="245"/>
        <end position="256"/>
    </location>
</feature>
<feature type="compositionally biased region" description="Basic and acidic residues" evidence="1">
    <location>
        <begin position="31"/>
        <end position="43"/>
    </location>
</feature>
<reference evidence="2" key="1">
    <citation type="submission" date="2021-02" db="EMBL/GenBank/DDBJ databases">
        <title>Genome-Resolved Metagenomics of a Microbial Community Performing Photosynthetic Biological Nutrient Removal.</title>
        <authorList>
            <person name="Mcdaniel E.A."/>
        </authorList>
    </citation>
    <scope>NUCLEOTIDE SEQUENCE</scope>
    <source>
        <strain evidence="2">UWPOB_OBS1</strain>
    </source>
</reference>
<dbReference type="EMBL" id="JAFLCK010000004">
    <property type="protein sequence ID" value="MBN8659511.1"/>
    <property type="molecule type" value="Genomic_DNA"/>
</dbReference>
<accession>A0A8J7TL14</accession>
<dbReference type="AlphaFoldDB" id="A0A8J7TL14"/>
<comment type="caution">
    <text evidence="2">The sequence shown here is derived from an EMBL/GenBank/DDBJ whole genome shotgun (WGS) entry which is preliminary data.</text>
</comment>
<gene>
    <name evidence="2" type="ORF">J0M35_04055</name>
</gene>
<feature type="region of interest" description="Disordered" evidence="1">
    <location>
        <begin position="186"/>
        <end position="314"/>
    </location>
</feature>
<feature type="compositionally biased region" description="Basic and acidic residues" evidence="1">
    <location>
        <begin position="289"/>
        <end position="303"/>
    </location>
</feature>
<feature type="region of interest" description="Disordered" evidence="1">
    <location>
        <begin position="552"/>
        <end position="613"/>
    </location>
</feature>
<feature type="compositionally biased region" description="Polar residues" evidence="1">
    <location>
        <begin position="206"/>
        <end position="220"/>
    </location>
</feature>
<protein>
    <submittedName>
        <fullName evidence="2">Uncharacterized protein</fullName>
    </submittedName>
</protein>
<feature type="compositionally biased region" description="Low complexity" evidence="1">
    <location>
        <begin position="574"/>
        <end position="594"/>
    </location>
</feature>
<evidence type="ECO:0000313" key="2">
    <source>
        <dbReference type="EMBL" id="MBN8659511.1"/>
    </source>
</evidence>
<feature type="region of interest" description="Disordered" evidence="1">
    <location>
        <begin position="344"/>
        <end position="378"/>
    </location>
</feature>
<evidence type="ECO:0000256" key="1">
    <source>
        <dbReference type="SAM" id="MobiDB-lite"/>
    </source>
</evidence>
<feature type="compositionally biased region" description="Basic and acidic residues" evidence="1">
    <location>
        <begin position="195"/>
        <end position="205"/>
    </location>
</feature>
<organism evidence="2 3">
    <name type="scientific">Candidatus Obscuribacter phosphatis</name>
    <dbReference type="NCBI Taxonomy" id="1906157"/>
    <lineage>
        <taxon>Bacteria</taxon>
        <taxon>Bacillati</taxon>
        <taxon>Candidatus Melainabacteria</taxon>
        <taxon>Candidatus Obscuribacterales</taxon>
        <taxon>Candidatus Obscuribacteraceae</taxon>
        <taxon>Candidatus Obscuribacter</taxon>
    </lineage>
</organism>